<evidence type="ECO:0000259" key="4">
    <source>
        <dbReference type="PROSITE" id="PS50949"/>
    </source>
</evidence>
<dbReference type="GO" id="GO:0003700">
    <property type="term" value="F:DNA-binding transcription factor activity"/>
    <property type="evidence" value="ECO:0007669"/>
    <property type="project" value="InterPro"/>
</dbReference>
<gene>
    <name evidence="5" type="ORF">FHX52_0052</name>
</gene>
<accession>A0A543PSA9</accession>
<dbReference type="InterPro" id="IPR008920">
    <property type="entry name" value="TF_FadR/GntR_C"/>
</dbReference>
<dbReference type="Pfam" id="PF00392">
    <property type="entry name" value="GntR"/>
    <property type="match status" value="1"/>
</dbReference>
<dbReference type="GO" id="GO:0003677">
    <property type="term" value="F:DNA binding"/>
    <property type="evidence" value="ECO:0007669"/>
    <property type="project" value="UniProtKB-KW"/>
</dbReference>
<dbReference type="RefSeq" id="WP_221630382.1">
    <property type="nucleotide sequence ID" value="NZ_BAAAQC010000012.1"/>
</dbReference>
<dbReference type="InterPro" id="IPR036390">
    <property type="entry name" value="WH_DNA-bd_sf"/>
</dbReference>
<organism evidence="5 6">
    <name type="scientific">Humibacillus xanthopallidus</name>
    <dbReference type="NCBI Taxonomy" id="412689"/>
    <lineage>
        <taxon>Bacteria</taxon>
        <taxon>Bacillati</taxon>
        <taxon>Actinomycetota</taxon>
        <taxon>Actinomycetes</taxon>
        <taxon>Micrococcales</taxon>
        <taxon>Intrasporangiaceae</taxon>
        <taxon>Humibacillus</taxon>
    </lineage>
</organism>
<dbReference type="SMART" id="SM00345">
    <property type="entry name" value="HTH_GNTR"/>
    <property type="match status" value="1"/>
</dbReference>
<name>A0A543PSA9_9MICO</name>
<dbReference type="InterPro" id="IPR036388">
    <property type="entry name" value="WH-like_DNA-bd_sf"/>
</dbReference>
<sequence>MDNDGSAIGMLRPQSLVELATDRLRSEILSGALVPGERLVEEQLTQRFQISRAPLREALRLLMEQGLVEHLPRRGARVQTYSDRDFDELFAVRNALERFALTQTGDQGLEGRDLSGVESALATLRDAAQRSDRLEASNAHRAFHLALVALAGNRQLLVSYEPIIVKLQLYMAANLRREADTSSPIEGVRRHERLLEALLSGDPVRIGDELDRHGARRYFH</sequence>
<dbReference type="AlphaFoldDB" id="A0A543PSA9"/>
<dbReference type="Pfam" id="PF07729">
    <property type="entry name" value="FCD"/>
    <property type="match status" value="1"/>
</dbReference>
<dbReference type="PROSITE" id="PS50949">
    <property type="entry name" value="HTH_GNTR"/>
    <property type="match status" value="1"/>
</dbReference>
<proteinExistence type="predicted"/>
<reference evidence="5 6" key="1">
    <citation type="submission" date="2019-06" db="EMBL/GenBank/DDBJ databases">
        <title>Sequencing the genomes of 1000 actinobacteria strains.</title>
        <authorList>
            <person name="Klenk H.-P."/>
        </authorList>
    </citation>
    <scope>NUCLEOTIDE SEQUENCE [LARGE SCALE GENOMIC DNA]</scope>
    <source>
        <strain evidence="5 6">DSM 21776</strain>
    </source>
</reference>
<dbReference type="InterPro" id="IPR000524">
    <property type="entry name" value="Tscrpt_reg_HTH_GntR"/>
</dbReference>
<feature type="domain" description="HTH gntR-type" evidence="4">
    <location>
        <begin position="14"/>
        <end position="81"/>
    </location>
</feature>
<dbReference type="Gene3D" id="1.20.120.530">
    <property type="entry name" value="GntR ligand-binding domain-like"/>
    <property type="match status" value="1"/>
</dbReference>
<dbReference type="SUPFAM" id="SSF48008">
    <property type="entry name" value="GntR ligand-binding domain-like"/>
    <property type="match status" value="1"/>
</dbReference>
<keyword evidence="2 5" id="KW-0238">DNA-binding</keyword>
<dbReference type="Proteomes" id="UP000320085">
    <property type="component" value="Unassembled WGS sequence"/>
</dbReference>
<dbReference type="Gene3D" id="1.10.10.10">
    <property type="entry name" value="Winged helix-like DNA-binding domain superfamily/Winged helix DNA-binding domain"/>
    <property type="match status" value="1"/>
</dbReference>
<dbReference type="SUPFAM" id="SSF46785">
    <property type="entry name" value="Winged helix' DNA-binding domain"/>
    <property type="match status" value="1"/>
</dbReference>
<protein>
    <submittedName>
        <fullName evidence="5">DNA-binding GntR family transcriptional regulator</fullName>
    </submittedName>
</protein>
<dbReference type="InterPro" id="IPR011711">
    <property type="entry name" value="GntR_C"/>
</dbReference>
<evidence type="ECO:0000256" key="3">
    <source>
        <dbReference type="ARBA" id="ARBA00023163"/>
    </source>
</evidence>
<dbReference type="EMBL" id="VFQF01000001">
    <property type="protein sequence ID" value="TQN46963.1"/>
    <property type="molecule type" value="Genomic_DNA"/>
</dbReference>
<evidence type="ECO:0000256" key="2">
    <source>
        <dbReference type="ARBA" id="ARBA00023125"/>
    </source>
</evidence>
<comment type="caution">
    <text evidence="5">The sequence shown here is derived from an EMBL/GenBank/DDBJ whole genome shotgun (WGS) entry which is preliminary data.</text>
</comment>
<dbReference type="PANTHER" id="PTHR43537:SF5">
    <property type="entry name" value="UXU OPERON TRANSCRIPTIONAL REGULATOR"/>
    <property type="match status" value="1"/>
</dbReference>
<dbReference type="PANTHER" id="PTHR43537">
    <property type="entry name" value="TRANSCRIPTIONAL REGULATOR, GNTR FAMILY"/>
    <property type="match status" value="1"/>
</dbReference>
<keyword evidence="3" id="KW-0804">Transcription</keyword>
<dbReference type="CDD" id="cd07377">
    <property type="entry name" value="WHTH_GntR"/>
    <property type="match status" value="1"/>
</dbReference>
<evidence type="ECO:0000256" key="1">
    <source>
        <dbReference type="ARBA" id="ARBA00023015"/>
    </source>
</evidence>
<dbReference type="SMART" id="SM00895">
    <property type="entry name" value="FCD"/>
    <property type="match status" value="1"/>
</dbReference>
<keyword evidence="1" id="KW-0805">Transcription regulation</keyword>
<dbReference type="PRINTS" id="PR00035">
    <property type="entry name" value="HTHGNTR"/>
</dbReference>
<evidence type="ECO:0000313" key="5">
    <source>
        <dbReference type="EMBL" id="TQN46963.1"/>
    </source>
</evidence>
<evidence type="ECO:0000313" key="6">
    <source>
        <dbReference type="Proteomes" id="UP000320085"/>
    </source>
</evidence>